<dbReference type="Gene3D" id="3.50.50.60">
    <property type="entry name" value="FAD/NAD(P)-binding domain"/>
    <property type="match status" value="2"/>
</dbReference>
<keyword evidence="6" id="KW-0560">Oxidoreductase</keyword>
<comment type="cofactor">
    <cofactor evidence="1">
        <name>FAD</name>
        <dbReference type="ChEBI" id="CHEBI:57692"/>
    </cofactor>
</comment>
<evidence type="ECO:0000256" key="3">
    <source>
        <dbReference type="ARBA" id="ARBA00022630"/>
    </source>
</evidence>
<protein>
    <submittedName>
        <fullName evidence="10">Alpha/beta hydrolase fold domain-containing protein</fullName>
    </submittedName>
</protein>
<accession>A0ABY5DLF6</accession>
<dbReference type="Proteomes" id="UP001056035">
    <property type="component" value="Chromosome"/>
</dbReference>
<gene>
    <name evidence="10" type="ORF">NBH00_14900</name>
</gene>
<evidence type="ECO:0000256" key="6">
    <source>
        <dbReference type="ARBA" id="ARBA00023002"/>
    </source>
</evidence>
<evidence type="ECO:0000256" key="7">
    <source>
        <dbReference type="ARBA" id="ARBA00023033"/>
    </source>
</evidence>
<dbReference type="Pfam" id="PF07992">
    <property type="entry name" value="Pyr_redox_2"/>
    <property type="match status" value="1"/>
</dbReference>
<name>A0ABY5DLF6_9ACTN</name>
<reference evidence="10 11" key="1">
    <citation type="submission" date="2022-06" db="EMBL/GenBank/DDBJ databases">
        <title>Paraconexibacter antarcticus.</title>
        <authorList>
            <person name="Kim C.S."/>
        </authorList>
    </citation>
    <scope>NUCLEOTIDE SEQUENCE [LARGE SCALE GENOMIC DNA]</scope>
    <source>
        <strain evidence="10 11">02-257</strain>
    </source>
</reference>
<dbReference type="SUPFAM" id="SSF51905">
    <property type="entry name" value="FAD/NAD(P)-binding domain"/>
    <property type="match status" value="2"/>
</dbReference>
<sequence>MQTDHDVVVIGAGFAGIYSVHKLRDGLGLRVQAFDAGEGPGGTWHWNRYPGARCDFDSVFYSYSFSDELQREWRWSERFAAQPEILAYLEWCADKLDVRKEFRFRTRVTSIVWDDANELWTVGTDDGRTCTTRFVVAGGGNVTVPKKNEFPGEETFRGEIHRTSSWPHEPVDLTGKRVGVIGTGSTGLQVIPEVARACAHLTVFQRTANFAAPLGNRPLTEEESRHQAENHAEVRAGSRDNFLGAPYGIGRPSALLDSPEERKKLYDEFYYPGGGFRLVVGTYQDLLVNKEANDTIADYLRDRIRERVNDPATAELLCPTDHPYGTKRAPFETDYYETFNLDHVDLVDVRTAPIEAITETGLRTAAAEYDLDVIILATGFDALTGTLLRMGIVGRDGLTLEQAWEDGPKTYLGLQLDGFPNLFTITGPQSAVALYNNAMAIEDHVELAHDAIKHVLDHDARVIEPTADAVQAWGRLAEGILNMTLIPQSPNSWYMGRNIPGKPRGTYIFAGGAPLYRAICQEMIDKGFAGFALDGSAPPVPPMVRLDPPVAVVIGALAMQGVKPLEQCTVEETRELLETMTLLQAPPRDTHVQEVTYPSPSGQRLSARIYRPDVDGTLPVVTFFHPGGWIAGSLDVVDERCRALAHELQAVVVSASYRLAPEHPFPAATDDNLAALRWVAETIGEHGGDPDRIVVMGESAGAHLAAVAAQRARDEDGPQLAAQVLIYPPIDPDTDTPSRAEFAAGPFLSVAAADAMWGAYLGDPANRTAPHANPGKADLAGLAPALVLTAELDPTRDEAEAYGAALQAAGVDAEVRRIDGMIHGTFLMSGLVPRSLEFTAAITDFLEARLATPAEV</sequence>
<dbReference type="SUPFAM" id="SSF53474">
    <property type="entry name" value="alpha/beta-Hydrolases"/>
    <property type="match status" value="1"/>
</dbReference>
<dbReference type="EMBL" id="CP098502">
    <property type="protein sequence ID" value="UTI62646.1"/>
    <property type="molecule type" value="Genomic_DNA"/>
</dbReference>
<dbReference type="PANTHER" id="PTHR43098">
    <property type="entry name" value="L-ORNITHINE N(5)-MONOOXYGENASE-RELATED"/>
    <property type="match status" value="1"/>
</dbReference>
<dbReference type="InterPro" id="IPR013094">
    <property type="entry name" value="AB_hydrolase_3"/>
</dbReference>
<proteinExistence type="inferred from homology"/>
<dbReference type="InterPro" id="IPR036188">
    <property type="entry name" value="FAD/NAD-bd_sf"/>
</dbReference>
<dbReference type="Gene3D" id="3.40.50.1820">
    <property type="entry name" value="alpha/beta hydrolase"/>
    <property type="match status" value="1"/>
</dbReference>
<dbReference type="Pfam" id="PF07859">
    <property type="entry name" value="Abhydrolase_3"/>
    <property type="match status" value="1"/>
</dbReference>
<evidence type="ECO:0000256" key="4">
    <source>
        <dbReference type="ARBA" id="ARBA00022827"/>
    </source>
</evidence>
<organism evidence="10 11">
    <name type="scientific">Paraconexibacter antarcticus</name>
    <dbReference type="NCBI Taxonomy" id="2949664"/>
    <lineage>
        <taxon>Bacteria</taxon>
        <taxon>Bacillati</taxon>
        <taxon>Actinomycetota</taxon>
        <taxon>Thermoleophilia</taxon>
        <taxon>Solirubrobacterales</taxon>
        <taxon>Paraconexibacteraceae</taxon>
        <taxon>Paraconexibacter</taxon>
    </lineage>
</organism>
<evidence type="ECO:0000256" key="2">
    <source>
        <dbReference type="ARBA" id="ARBA00010139"/>
    </source>
</evidence>
<feature type="domain" description="FAD/NAD(P)-binding" evidence="9">
    <location>
        <begin position="5"/>
        <end position="230"/>
    </location>
</feature>
<feature type="domain" description="Alpha/beta hydrolase fold-3" evidence="8">
    <location>
        <begin position="622"/>
        <end position="826"/>
    </location>
</feature>
<dbReference type="PANTHER" id="PTHR43098:SF3">
    <property type="entry name" value="L-ORNITHINE N(5)-MONOOXYGENASE-RELATED"/>
    <property type="match status" value="1"/>
</dbReference>
<evidence type="ECO:0000259" key="9">
    <source>
        <dbReference type="Pfam" id="PF07992"/>
    </source>
</evidence>
<comment type="similarity">
    <text evidence="2">Belongs to the FAD-binding monooxygenase family.</text>
</comment>
<dbReference type="RefSeq" id="WP_254569381.1">
    <property type="nucleotide sequence ID" value="NZ_CP098502.1"/>
</dbReference>
<keyword evidence="7" id="KW-0503">Monooxygenase</keyword>
<keyword evidence="4" id="KW-0274">FAD</keyword>
<keyword evidence="11" id="KW-1185">Reference proteome</keyword>
<dbReference type="InterPro" id="IPR029058">
    <property type="entry name" value="AB_hydrolase_fold"/>
</dbReference>
<evidence type="ECO:0000313" key="10">
    <source>
        <dbReference type="EMBL" id="UTI62646.1"/>
    </source>
</evidence>
<evidence type="ECO:0000256" key="1">
    <source>
        <dbReference type="ARBA" id="ARBA00001974"/>
    </source>
</evidence>
<dbReference type="InterPro" id="IPR050775">
    <property type="entry name" value="FAD-binding_Monooxygenases"/>
</dbReference>
<evidence type="ECO:0000256" key="5">
    <source>
        <dbReference type="ARBA" id="ARBA00022857"/>
    </source>
</evidence>
<evidence type="ECO:0000259" key="8">
    <source>
        <dbReference type="Pfam" id="PF07859"/>
    </source>
</evidence>
<keyword evidence="3" id="KW-0285">Flavoprotein</keyword>
<keyword evidence="10" id="KW-0378">Hydrolase</keyword>
<dbReference type="GO" id="GO:0016787">
    <property type="term" value="F:hydrolase activity"/>
    <property type="evidence" value="ECO:0007669"/>
    <property type="project" value="UniProtKB-KW"/>
</dbReference>
<keyword evidence="5" id="KW-0521">NADP</keyword>
<dbReference type="InterPro" id="IPR023753">
    <property type="entry name" value="FAD/NAD-binding_dom"/>
</dbReference>
<evidence type="ECO:0000313" key="11">
    <source>
        <dbReference type="Proteomes" id="UP001056035"/>
    </source>
</evidence>